<dbReference type="Proteomes" id="UP000789570">
    <property type="component" value="Unassembled WGS sequence"/>
</dbReference>
<sequence length="154" mass="17891">TIIDEFYLPILLVIFVSLVYNLFITEKLRHLSSSESQDDAPNALEIQRFLNQFMGLLTSYNNHLDLILLVGWSIIVFSNNHVLFRSWEVVRYEIRYITKRYDNNDNSLRGDVDCEAQPLLDEYIETIDVLDAEEIDVNAKLIDVGEEESVCQSN</sequence>
<reference evidence="2" key="1">
    <citation type="submission" date="2021-06" db="EMBL/GenBank/DDBJ databases">
        <authorList>
            <person name="Kallberg Y."/>
            <person name="Tangrot J."/>
            <person name="Rosling A."/>
        </authorList>
    </citation>
    <scope>NUCLEOTIDE SEQUENCE</scope>
    <source>
        <strain evidence="2">UK204</strain>
    </source>
</reference>
<evidence type="ECO:0000313" key="3">
    <source>
        <dbReference type="Proteomes" id="UP000789570"/>
    </source>
</evidence>
<gene>
    <name evidence="2" type="ORF">FCALED_LOCUS7165</name>
</gene>
<feature type="transmembrane region" description="Helical" evidence="1">
    <location>
        <begin position="6"/>
        <end position="24"/>
    </location>
</feature>
<evidence type="ECO:0000256" key="1">
    <source>
        <dbReference type="SAM" id="Phobius"/>
    </source>
</evidence>
<keyword evidence="1" id="KW-0472">Membrane</keyword>
<proteinExistence type="predicted"/>
<evidence type="ECO:0000313" key="2">
    <source>
        <dbReference type="EMBL" id="CAG8572447.1"/>
    </source>
</evidence>
<keyword evidence="3" id="KW-1185">Reference proteome</keyword>
<name>A0A9N9BQN5_9GLOM</name>
<protein>
    <submittedName>
        <fullName evidence="2">9508_t:CDS:1</fullName>
    </submittedName>
</protein>
<organism evidence="2 3">
    <name type="scientific">Funneliformis caledonium</name>
    <dbReference type="NCBI Taxonomy" id="1117310"/>
    <lineage>
        <taxon>Eukaryota</taxon>
        <taxon>Fungi</taxon>
        <taxon>Fungi incertae sedis</taxon>
        <taxon>Mucoromycota</taxon>
        <taxon>Glomeromycotina</taxon>
        <taxon>Glomeromycetes</taxon>
        <taxon>Glomerales</taxon>
        <taxon>Glomeraceae</taxon>
        <taxon>Funneliformis</taxon>
    </lineage>
</organism>
<keyword evidence="1" id="KW-1133">Transmembrane helix</keyword>
<dbReference type="AlphaFoldDB" id="A0A9N9BQN5"/>
<dbReference type="EMBL" id="CAJVPQ010001846">
    <property type="protein sequence ID" value="CAG8572447.1"/>
    <property type="molecule type" value="Genomic_DNA"/>
</dbReference>
<keyword evidence="1" id="KW-0812">Transmembrane</keyword>
<feature type="non-terminal residue" evidence="2">
    <location>
        <position position="154"/>
    </location>
</feature>
<comment type="caution">
    <text evidence="2">The sequence shown here is derived from an EMBL/GenBank/DDBJ whole genome shotgun (WGS) entry which is preliminary data.</text>
</comment>
<accession>A0A9N9BQN5</accession>